<dbReference type="InterPro" id="IPR027359">
    <property type="entry name" value="Volt_channel_dom_sf"/>
</dbReference>
<dbReference type="InterPro" id="IPR005821">
    <property type="entry name" value="Ion_trans_dom"/>
</dbReference>
<keyword evidence="5 7" id="KW-0472">Membrane</keyword>
<evidence type="ECO:0000256" key="4">
    <source>
        <dbReference type="ARBA" id="ARBA00022989"/>
    </source>
</evidence>
<evidence type="ECO:0000313" key="9">
    <source>
        <dbReference type="EMBL" id="CAE7464953.1"/>
    </source>
</evidence>
<comment type="caution">
    <text evidence="9">The sequence shown here is derived from an EMBL/GenBank/DDBJ whole genome shotgun (WGS) entry which is preliminary data.</text>
</comment>
<feature type="domain" description="Ion transport" evidence="8">
    <location>
        <begin position="183"/>
        <end position="431"/>
    </location>
</feature>
<evidence type="ECO:0000256" key="6">
    <source>
        <dbReference type="SAM" id="MobiDB-lite"/>
    </source>
</evidence>
<name>A0A812S954_9DINO</name>
<dbReference type="GO" id="GO:0005248">
    <property type="term" value="F:voltage-gated sodium channel activity"/>
    <property type="evidence" value="ECO:0007669"/>
    <property type="project" value="TreeGrafter"/>
</dbReference>
<dbReference type="Gene3D" id="1.20.120.350">
    <property type="entry name" value="Voltage-gated potassium channels. Chain C"/>
    <property type="match status" value="1"/>
</dbReference>
<dbReference type="Gene3D" id="1.10.238.10">
    <property type="entry name" value="EF-hand"/>
    <property type="match status" value="1"/>
</dbReference>
<dbReference type="InterPro" id="IPR018247">
    <property type="entry name" value="EF_Hand_1_Ca_BS"/>
</dbReference>
<dbReference type="SUPFAM" id="SSF81324">
    <property type="entry name" value="Voltage-gated potassium channels"/>
    <property type="match status" value="1"/>
</dbReference>
<comment type="subcellular location">
    <subcellularLocation>
        <location evidence="1">Membrane</location>
        <topology evidence="1">Multi-pass membrane protein</topology>
    </subcellularLocation>
</comment>
<evidence type="ECO:0000256" key="2">
    <source>
        <dbReference type="ARBA" id="ARBA00022692"/>
    </source>
</evidence>
<feature type="transmembrane region" description="Helical" evidence="7">
    <location>
        <begin position="373"/>
        <end position="394"/>
    </location>
</feature>
<dbReference type="PANTHER" id="PTHR10037:SF62">
    <property type="entry name" value="SODIUM CHANNEL PROTEIN 60E"/>
    <property type="match status" value="1"/>
</dbReference>
<reference evidence="9" key="1">
    <citation type="submission" date="2021-02" db="EMBL/GenBank/DDBJ databases">
        <authorList>
            <person name="Dougan E. K."/>
            <person name="Rhodes N."/>
            <person name="Thang M."/>
            <person name="Chan C."/>
        </authorList>
    </citation>
    <scope>NUCLEOTIDE SEQUENCE</scope>
</reference>
<dbReference type="PROSITE" id="PS00018">
    <property type="entry name" value="EF_HAND_1"/>
    <property type="match status" value="1"/>
</dbReference>
<dbReference type="OrthoDB" id="416585at2759"/>
<evidence type="ECO:0000256" key="3">
    <source>
        <dbReference type="ARBA" id="ARBA00022837"/>
    </source>
</evidence>
<evidence type="ECO:0000313" key="10">
    <source>
        <dbReference type="Proteomes" id="UP000604046"/>
    </source>
</evidence>
<dbReference type="SUPFAM" id="SSF47473">
    <property type="entry name" value="EF-hand"/>
    <property type="match status" value="1"/>
</dbReference>
<evidence type="ECO:0000256" key="7">
    <source>
        <dbReference type="SAM" id="Phobius"/>
    </source>
</evidence>
<proteinExistence type="predicted"/>
<feature type="transmembrane region" description="Helical" evidence="7">
    <location>
        <begin position="332"/>
        <end position="353"/>
    </location>
</feature>
<evidence type="ECO:0000256" key="5">
    <source>
        <dbReference type="ARBA" id="ARBA00023136"/>
    </source>
</evidence>
<sequence>MPPPPALPGGNRESPPESPHRAQAVRPGRQSNDSTIEELRALLKDPALDARAEHFETLHNRVKHNHAEVLARLDKQDAMLQRVLQSAHTHSMPEAKRISERISRTSHDLAAASRPPPLQHRKTRGGFTPKLFSTFTQFDLSLKEGAANVDADEAIKHKIRMSIMESHDSEEGRSCVRHVVGHPGFDLFFATVVLTNSVFIGIEVQENLSNDGENSILIQVLRNVYTFLFSVELVLRIAAYQREFFCGGEWKWNWLDLFIVLCSLWEAAVEVLRVVLENSDAMDSVAGLTGLRMARLIRITRVVRVAKLGRILRFVMALRTLIQSIIYTLKSLIWALVLLALIVYVFAVLFAQAVGDHLIDPTADPLPEAAVRYFDSLPIAMLSLFMSIAGGVSWEDVITPLIAMSPVWAFVFIFYVAFTYFAVLNVVTGVFCQSAIDSAQSDHTMVMQSILANKEAHIEKIRYLFSEIDAEDRGVITYQMFEEKVNDQAVKAYFESMDLDVWDAWSFFKLLDLDSGGAVEIEEFLMGCLRLRGSARAMDIAKIVHDQAWLIRNQSRFWTFVEVEMQALREQISNYAPMPVAGNSTVGDHP</sequence>
<dbReference type="InterPro" id="IPR011992">
    <property type="entry name" value="EF-hand-dom_pair"/>
</dbReference>
<feature type="transmembrane region" description="Helical" evidence="7">
    <location>
        <begin position="406"/>
        <end position="431"/>
    </location>
</feature>
<keyword evidence="2 7" id="KW-0812">Transmembrane</keyword>
<dbReference type="Proteomes" id="UP000604046">
    <property type="component" value="Unassembled WGS sequence"/>
</dbReference>
<keyword evidence="4 7" id="KW-1133">Transmembrane helix</keyword>
<dbReference type="InterPro" id="IPR043203">
    <property type="entry name" value="VGCC_Ca_Na"/>
</dbReference>
<dbReference type="EMBL" id="CAJNDS010002412">
    <property type="protein sequence ID" value="CAE7464953.1"/>
    <property type="molecule type" value="Genomic_DNA"/>
</dbReference>
<dbReference type="PANTHER" id="PTHR10037">
    <property type="entry name" value="VOLTAGE-GATED CATION CHANNEL CALCIUM AND SODIUM"/>
    <property type="match status" value="1"/>
</dbReference>
<evidence type="ECO:0000256" key="1">
    <source>
        <dbReference type="ARBA" id="ARBA00004141"/>
    </source>
</evidence>
<organism evidence="9 10">
    <name type="scientific">Symbiodinium natans</name>
    <dbReference type="NCBI Taxonomy" id="878477"/>
    <lineage>
        <taxon>Eukaryota</taxon>
        <taxon>Sar</taxon>
        <taxon>Alveolata</taxon>
        <taxon>Dinophyceae</taxon>
        <taxon>Suessiales</taxon>
        <taxon>Symbiodiniaceae</taxon>
        <taxon>Symbiodinium</taxon>
    </lineage>
</organism>
<feature type="region of interest" description="Disordered" evidence="6">
    <location>
        <begin position="1"/>
        <end position="33"/>
    </location>
</feature>
<dbReference type="GO" id="GO:0001518">
    <property type="term" value="C:voltage-gated sodium channel complex"/>
    <property type="evidence" value="ECO:0007669"/>
    <property type="project" value="TreeGrafter"/>
</dbReference>
<gene>
    <name evidence="9" type="primary">Cacna1c</name>
    <name evidence="9" type="ORF">SNAT2548_LOCUS25980</name>
</gene>
<dbReference type="AlphaFoldDB" id="A0A812S954"/>
<keyword evidence="10" id="KW-1185">Reference proteome</keyword>
<accession>A0A812S954</accession>
<protein>
    <submittedName>
        <fullName evidence="9">Cacna1c protein</fullName>
    </submittedName>
</protein>
<keyword evidence="3" id="KW-0106">Calcium</keyword>
<dbReference type="Pfam" id="PF00520">
    <property type="entry name" value="Ion_trans"/>
    <property type="match status" value="1"/>
</dbReference>
<evidence type="ECO:0000259" key="8">
    <source>
        <dbReference type="Pfam" id="PF00520"/>
    </source>
</evidence>
<dbReference type="Gene3D" id="1.10.287.70">
    <property type="match status" value="1"/>
</dbReference>
<feature type="region of interest" description="Disordered" evidence="6">
    <location>
        <begin position="106"/>
        <end position="126"/>
    </location>
</feature>